<name>A0A8H2XQX5_9AGAM</name>
<evidence type="ECO:0000256" key="1">
    <source>
        <dbReference type="ARBA" id="ARBA00004150"/>
    </source>
</evidence>
<feature type="domain" description="Vps53 C-terminal" evidence="10">
    <location>
        <begin position="678"/>
        <end position="758"/>
    </location>
</feature>
<evidence type="ECO:0000256" key="4">
    <source>
        <dbReference type="ARBA" id="ARBA00022753"/>
    </source>
</evidence>
<dbReference type="EMBL" id="CAJMXA010000463">
    <property type="protein sequence ID" value="CAE6431773.1"/>
    <property type="molecule type" value="Genomic_DNA"/>
</dbReference>
<keyword evidence="6" id="KW-0472">Membrane</keyword>
<dbReference type="Gene3D" id="1.10.357.110">
    <property type="entry name" value="Vacuolar protein sorting-associated protein 53, C-terminus"/>
    <property type="match status" value="1"/>
</dbReference>
<keyword evidence="7" id="KW-0175">Coiled coil</keyword>
<evidence type="ECO:0000256" key="7">
    <source>
        <dbReference type="SAM" id="Coils"/>
    </source>
</evidence>
<comment type="caution">
    <text evidence="11">The sequence shown here is derived from an EMBL/GenBank/DDBJ whole genome shotgun (WGS) entry which is preliminary data.</text>
</comment>
<evidence type="ECO:0000313" key="12">
    <source>
        <dbReference type="Proteomes" id="UP000663853"/>
    </source>
</evidence>
<keyword evidence="5" id="KW-0333">Golgi apparatus</keyword>
<evidence type="ECO:0000259" key="9">
    <source>
        <dbReference type="Pfam" id="PF04100"/>
    </source>
</evidence>
<gene>
    <name evidence="11" type="ORF">RDB_LOCUS24819</name>
</gene>
<feature type="region of interest" description="Disordered" evidence="8">
    <location>
        <begin position="789"/>
        <end position="814"/>
    </location>
</feature>
<dbReference type="GO" id="GO:0005829">
    <property type="term" value="C:cytosol"/>
    <property type="evidence" value="ECO:0007669"/>
    <property type="project" value="GOC"/>
</dbReference>
<organism evidence="11 12">
    <name type="scientific">Rhizoctonia solani</name>
    <dbReference type="NCBI Taxonomy" id="456999"/>
    <lineage>
        <taxon>Eukaryota</taxon>
        <taxon>Fungi</taxon>
        <taxon>Dikarya</taxon>
        <taxon>Basidiomycota</taxon>
        <taxon>Agaricomycotina</taxon>
        <taxon>Agaricomycetes</taxon>
        <taxon>Cantharellales</taxon>
        <taxon>Ceratobasidiaceae</taxon>
        <taxon>Rhizoctonia</taxon>
    </lineage>
</organism>
<evidence type="ECO:0000256" key="6">
    <source>
        <dbReference type="ARBA" id="ARBA00023136"/>
    </source>
</evidence>
<keyword evidence="4" id="KW-0967">Endosome</keyword>
<evidence type="ECO:0000256" key="8">
    <source>
        <dbReference type="SAM" id="MobiDB-lite"/>
    </source>
</evidence>
<dbReference type="GO" id="GO:0010008">
    <property type="term" value="C:endosome membrane"/>
    <property type="evidence" value="ECO:0007669"/>
    <property type="project" value="UniProtKB-SubCell"/>
</dbReference>
<dbReference type="InterPro" id="IPR038260">
    <property type="entry name" value="Vps53_C_sf"/>
</dbReference>
<evidence type="ECO:0000259" key="10">
    <source>
        <dbReference type="Pfam" id="PF16854"/>
    </source>
</evidence>
<dbReference type="Pfam" id="PF04100">
    <property type="entry name" value="Vps53_N"/>
    <property type="match status" value="2"/>
</dbReference>
<evidence type="ECO:0008006" key="13">
    <source>
        <dbReference type="Google" id="ProtNLM"/>
    </source>
</evidence>
<feature type="domain" description="Vps53 N-terminal" evidence="9">
    <location>
        <begin position="366"/>
        <end position="433"/>
    </location>
</feature>
<dbReference type="InterPro" id="IPR031745">
    <property type="entry name" value="Vps53_C"/>
</dbReference>
<dbReference type="PANTHER" id="PTHR12820:SF0">
    <property type="entry name" value="VACUOLAR PROTEIN SORTING-ASSOCIATED PROTEIN 53 HOMOLOG"/>
    <property type="match status" value="1"/>
</dbReference>
<dbReference type="GO" id="GO:0000938">
    <property type="term" value="C:GARP complex"/>
    <property type="evidence" value="ECO:0007669"/>
    <property type="project" value="InterPro"/>
</dbReference>
<dbReference type="Proteomes" id="UP000663853">
    <property type="component" value="Unassembled WGS sequence"/>
</dbReference>
<feature type="compositionally biased region" description="Low complexity" evidence="8">
    <location>
        <begin position="443"/>
        <end position="460"/>
    </location>
</feature>
<feature type="domain" description="Vps53 N-terminal" evidence="9">
    <location>
        <begin position="53"/>
        <end position="324"/>
    </location>
</feature>
<dbReference type="InterPro" id="IPR039766">
    <property type="entry name" value="Vps53"/>
</dbReference>
<evidence type="ECO:0000313" key="11">
    <source>
        <dbReference type="EMBL" id="CAE6431773.1"/>
    </source>
</evidence>
<feature type="region of interest" description="Disordered" evidence="8">
    <location>
        <begin position="439"/>
        <end position="460"/>
    </location>
</feature>
<feature type="coiled-coil region" evidence="7">
    <location>
        <begin position="64"/>
        <end position="114"/>
    </location>
</feature>
<dbReference type="AlphaFoldDB" id="A0A8H2XQX5"/>
<protein>
    <recommendedName>
        <fullName evidence="13">Vps53 N-terminal domain-containing protein</fullName>
    </recommendedName>
</protein>
<sequence length="838" mass="92485">MSAIVLDIQNILDLAPTNSIDALEGFDAVASLNELFPDGKSSFLCRIPTNPRTEASLARASEVQEQLHHDVAQIQTEIDSLRAELRKDQEPARMQLIQELIAELLAQMSRIREKATESEAIVRDITKDIQILDLAKRNLALSVTALKRFQMLVNALGQLETMVKEKQYKEIAQTLGAVKEIAQFFKPYSSIERISTATRRLQELQGSVRASVEKDFDDFFLQDPSRPIKQSTISEACLVVDVLGDDVRNAILDRYAALELKEYRRIFRNTDEAGQLDNLPRRFAYFRRVLTAHDTERARAFPQSWKVGEHLTACFASATRGDLVVGLEGAAEKAAALGGPKKGLALGSLSSRKVEEPENKTGVPVLTVSLLVESLAQTREFENAMAKKFGVSFKELVERVPLPGGTGQTLSSAFKKHMSVFVDAQDKVISDLVASHRGPNARSSLDATSSSPDPDAPAPSVLPSSTELFFAIGTGMDECLKLDSEGVMKQMCVMYKKWLKVYAEDVLIAATKRNGQERKSMETRLNSSEIQKLCLVLNTADYCQTTAGQLEEKIKDKITQEEGESEEGEFSMQEEQELFVSVISTCLTLLLRELDNATDAPFQTLLKSNWGAIETVTGTSPWVEELGAATASVSRVVHDKTEPKKYVRSFCDRASNALVTRFTNELVKSRPIKGLGGEQLLLDLQSFKSSLLKIPGSGVSADSMYARNVTKNISRLETLLKVIITPVDPPDAFVLNYILLIGDSSFSNFQKVLDLKGTPKSEQNTLLDTLLTITSTRTELASESFLTTLDMDPGNASASNTPEPGTPRTTETKREVFSDLRKLVSFTMRRERGSVSGA</sequence>
<comment type="similarity">
    <text evidence="3">Belongs to the VPS53 family.</text>
</comment>
<accession>A0A8H2XQX5</accession>
<reference evidence="11" key="1">
    <citation type="submission" date="2021-01" db="EMBL/GenBank/DDBJ databases">
        <authorList>
            <person name="Kaushik A."/>
        </authorList>
    </citation>
    <scope>NUCLEOTIDE SEQUENCE</scope>
    <source>
        <strain evidence="11">AG6-10EEA</strain>
    </source>
</reference>
<proteinExistence type="inferred from homology"/>
<evidence type="ECO:0000256" key="5">
    <source>
        <dbReference type="ARBA" id="ARBA00023034"/>
    </source>
</evidence>
<evidence type="ECO:0000256" key="3">
    <source>
        <dbReference type="ARBA" id="ARBA00008628"/>
    </source>
</evidence>
<evidence type="ECO:0000256" key="2">
    <source>
        <dbReference type="ARBA" id="ARBA00004481"/>
    </source>
</evidence>
<comment type="subcellular location">
    <subcellularLocation>
        <location evidence="2">Endosome membrane</location>
        <topology evidence="2">Peripheral membrane protein</topology>
    </subcellularLocation>
    <subcellularLocation>
        <location evidence="1">Golgi apparatus</location>
        <location evidence="1">trans-Golgi network membrane</location>
        <topology evidence="1">Peripheral membrane protein</topology>
    </subcellularLocation>
</comment>
<dbReference type="PANTHER" id="PTHR12820">
    <property type="entry name" value="VACUOLAR SORTING PROTEIN 53"/>
    <property type="match status" value="1"/>
</dbReference>
<dbReference type="InterPro" id="IPR007234">
    <property type="entry name" value="Vps53_N"/>
</dbReference>
<dbReference type="GO" id="GO:0042147">
    <property type="term" value="P:retrograde transport, endosome to Golgi"/>
    <property type="evidence" value="ECO:0007669"/>
    <property type="project" value="InterPro"/>
</dbReference>
<dbReference type="Pfam" id="PF16854">
    <property type="entry name" value="VPS53_C"/>
    <property type="match status" value="1"/>
</dbReference>